<gene>
    <name evidence="2" type="ORF">EWB00_007164</name>
</gene>
<reference evidence="2 3" key="1">
    <citation type="submission" date="2019-03" db="EMBL/GenBank/DDBJ databases">
        <title>An improved genome assembly of the fluke Schistosoma japonicum.</title>
        <authorList>
            <person name="Hu W."/>
            <person name="Luo F."/>
            <person name="Yin M."/>
            <person name="Mo X."/>
            <person name="Sun C."/>
            <person name="Wu Q."/>
            <person name="Zhu B."/>
            <person name="Xiang M."/>
            <person name="Wang J."/>
            <person name="Wang Y."/>
            <person name="Zhang T."/>
            <person name="Xu B."/>
            <person name="Zheng H."/>
            <person name="Feng Z."/>
        </authorList>
    </citation>
    <scope>NUCLEOTIDE SEQUENCE [LARGE SCALE GENOMIC DNA]</scope>
    <source>
        <strain evidence="2">HuSjv2</strain>
        <tissue evidence="2">Worms</tissue>
    </source>
</reference>
<sequence>MNIIKNFAKTKRFITNTKSIKISWIGTAFLLYHHDTTDELQRIPKQHGVQTFYKTTNTIRGALIKIKNKIPFTSTQNSVYRLGCVNCDAFYAGESSGEIKTHAKKHESYTKRPYNPVELEKLNQK</sequence>
<accession>A0A4Z2CVI4</accession>
<protein>
    <recommendedName>
        <fullName evidence="4">C2H2-type domain-containing protein</fullName>
    </recommendedName>
</protein>
<organism evidence="2 3">
    <name type="scientific">Schistosoma japonicum</name>
    <name type="common">Blood fluke</name>
    <dbReference type="NCBI Taxonomy" id="6182"/>
    <lineage>
        <taxon>Eukaryota</taxon>
        <taxon>Metazoa</taxon>
        <taxon>Spiralia</taxon>
        <taxon>Lophotrochozoa</taxon>
        <taxon>Platyhelminthes</taxon>
        <taxon>Trematoda</taxon>
        <taxon>Digenea</taxon>
        <taxon>Strigeidida</taxon>
        <taxon>Schistosomatoidea</taxon>
        <taxon>Schistosomatidae</taxon>
        <taxon>Schistosoma</taxon>
    </lineage>
</organism>
<evidence type="ECO:0000313" key="3">
    <source>
        <dbReference type="Proteomes" id="UP000311919"/>
    </source>
</evidence>
<evidence type="ECO:0008006" key="4">
    <source>
        <dbReference type="Google" id="ProtNLM"/>
    </source>
</evidence>
<name>A0A4Z2CVI4_SCHJA</name>
<evidence type="ECO:0000256" key="1">
    <source>
        <dbReference type="SAM" id="MobiDB-lite"/>
    </source>
</evidence>
<feature type="compositionally biased region" description="Basic and acidic residues" evidence="1">
    <location>
        <begin position="100"/>
        <end position="110"/>
    </location>
</feature>
<dbReference type="EMBL" id="SKCS01000411">
    <property type="protein sequence ID" value="TNN08286.1"/>
    <property type="molecule type" value="Genomic_DNA"/>
</dbReference>
<keyword evidence="3" id="KW-1185">Reference proteome</keyword>
<feature type="region of interest" description="Disordered" evidence="1">
    <location>
        <begin position="100"/>
        <end position="125"/>
    </location>
</feature>
<evidence type="ECO:0000313" key="2">
    <source>
        <dbReference type="EMBL" id="TNN08286.1"/>
    </source>
</evidence>
<dbReference type="Proteomes" id="UP000311919">
    <property type="component" value="Unassembled WGS sequence"/>
</dbReference>
<proteinExistence type="predicted"/>
<dbReference type="AlphaFoldDB" id="A0A4Z2CVI4"/>
<comment type="caution">
    <text evidence="2">The sequence shown here is derived from an EMBL/GenBank/DDBJ whole genome shotgun (WGS) entry which is preliminary data.</text>
</comment>